<protein>
    <submittedName>
        <fullName evidence="1">Uncharacterized protein</fullName>
    </submittedName>
</protein>
<name>A0A8H3QLR1_9GLOM</name>
<dbReference type="AlphaFoldDB" id="A0A8H3QLR1"/>
<organism evidence="1 2">
    <name type="scientific">Rhizophagus clarus</name>
    <dbReference type="NCBI Taxonomy" id="94130"/>
    <lineage>
        <taxon>Eukaryota</taxon>
        <taxon>Fungi</taxon>
        <taxon>Fungi incertae sedis</taxon>
        <taxon>Mucoromycota</taxon>
        <taxon>Glomeromycotina</taxon>
        <taxon>Glomeromycetes</taxon>
        <taxon>Glomerales</taxon>
        <taxon>Glomeraceae</taxon>
        <taxon>Rhizophagus</taxon>
    </lineage>
</organism>
<dbReference type="EMBL" id="BLAL01000156">
    <property type="protein sequence ID" value="GES85625.1"/>
    <property type="molecule type" value="Genomic_DNA"/>
</dbReference>
<gene>
    <name evidence="1" type="ORF">RCL2_001272900</name>
</gene>
<dbReference type="OrthoDB" id="5563539at2759"/>
<comment type="caution">
    <text evidence="1">The sequence shown here is derived from an EMBL/GenBank/DDBJ whole genome shotgun (WGS) entry which is preliminary data.</text>
</comment>
<sequence length="189" mass="22166">MGQPSFSQPVDYLSHTHKWNDTDVISSYKEVCKKLDICQKKLREECEQKLQRKFGKSVTTVGDISNRLRQNEETASFAEEKCLIRMKNVLWRRMGPLVGKANKPQKNLVCPSPYQRKDISSEQKNCLIDVDSSSYVPVVPRCNRFLRNRRIQRRIRYARAINPYFNIRQLPRQNTNNPFATNLFGGINW</sequence>
<reference evidence="1" key="1">
    <citation type="submission" date="2019-10" db="EMBL/GenBank/DDBJ databases">
        <title>Conservation and host-specific expression of non-tandemly repeated heterogenous ribosome RNA gene in arbuscular mycorrhizal fungi.</title>
        <authorList>
            <person name="Maeda T."/>
            <person name="Kobayashi Y."/>
            <person name="Nakagawa T."/>
            <person name="Ezawa T."/>
            <person name="Yamaguchi K."/>
            <person name="Bino T."/>
            <person name="Nishimoto Y."/>
            <person name="Shigenobu S."/>
            <person name="Kawaguchi M."/>
        </authorList>
    </citation>
    <scope>NUCLEOTIDE SEQUENCE</scope>
    <source>
        <strain evidence="1">HR1</strain>
    </source>
</reference>
<accession>A0A8H3QLR1</accession>
<dbReference type="Proteomes" id="UP000615446">
    <property type="component" value="Unassembled WGS sequence"/>
</dbReference>
<evidence type="ECO:0000313" key="2">
    <source>
        <dbReference type="Proteomes" id="UP000615446"/>
    </source>
</evidence>
<evidence type="ECO:0000313" key="1">
    <source>
        <dbReference type="EMBL" id="GES85625.1"/>
    </source>
</evidence>
<proteinExistence type="predicted"/>